<dbReference type="PANTHER" id="PTHR20851:SF0">
    <property type="entry name" value="APOLIPOPROTEIN(A)"/>
    <property type="match status" value="1"/>
</dbReference>
<evidence type="ECO:0000256" key="1">
    <source>
        <dbReference type="ARBA" id="ARBA00004141"/>
    </source>
</evidence>
<dbReference type="FunFam" id="1.20.1070.10:FF:000428">
    <property type="entry name" value="Uncharacterized protein"/>
    <property type="match status" value="1"/>
</dbReference>
<feature type="chain" id="PRO_5002935849" description="G-protein coupled receptors family 2 profile 2 domain-containing protein" evidence="11">
    <location>
        <begin position="20"/>
        <end position="1106"/>
    </location>
</feature>
<feature type="disulfide bond" evidence="8">
    <location>
        <begin position="202"/>
        <end position="220"/>
    </location>
</feature>
<evidence type="ECO:0000259" key="13">
    <source>
        <dbReference type="PROSITE" id="PS50261"/>
    </source>
</evidence>
<dbReference type="Pfam" id="PF00002">
    <property type="entry name" value="7tm_2"/>
    <property type="match status" value="1"/>
</dbReference>
<dbReference type="InParanoid" id="C3Z0F6"/>
<evidence type="ECO:0008006" key="16">
    <source>
        <dbReference type="Google" id="ProtNLM"/>
    </source>
</evidence>
<feature type="transmembrane region" description="Helical" evidence="10">
    <location>
        <begin position="658"/>
        <end position="679"/>
    </location>
</feature>
<dbReference type="InterPro" id="IPR000001">
    <property type="entry name" value="Kringle"/>
</dbReference>
<feature type="region of interest" description="Disordered" evidence="9">
    <location>
        <begin position="1064"/>
        <end position="1106"/>
    </location>
</feature>
<proteinExistence type="predicted"/>
<gene>
    <name evidence="15" type="ORF">BRAFLDRAFT_79777</name>
</gene>
<dbReference type="InterPro" id="IPR036055">
    <property type="entry name" value="LDL_receptor-like_sf"/>
</dbReference>
<dbReference type="Pfam" id="PF00051">
    <property type="entry name" value="Kringle"/>
    <property type="match status" value="2"/>
</dbReference>
<dbReference type="Gene3D" id="2.40.20.10">
    <property type="entry name" value="Plasminogen Kringle 4"/>
    <property type="match status" value="2"/>
</dbReference>
<feature type="compositionally biased region" description="Basic and acidic residues" evidence="9">
    <location>
        <begin position="924"/>
        <end position="938"/>
    </location>
</feature>
<dbReference type="SUPFAM" id="SSF57424">
    <property type="entry name" value="LDL receptor-like module"/>
    <property type="match status" value="3"/>
</dbReference>
<dbReference type="SMART" id="SM00130">
    <property type="entry name" value="KR"/>
    <property type="match status" value="2"/>
</dbReference>
<feature type="compositionally biased region" description="Low complexity" evidence="9">
    <location>
        <begin position="885"/>
        <end position="899"/>
    </location>
</feature>
<dbReference type="Gene3D" id="1.20.1070.10">
    <property type="entry name" value="Rhodopsin 7-helix transmembrane proteins"/>
    <property type="match status" value="1"/>
</dbReference>
<keyword evidence="5 10" id="KW-0472">Membrane</keyword>
<comment type="subcellular location">
    <subcellularLocation>
        <location evidence="1">Membrane</location>
        <topology evidence="1">Multi-pass membrane protein</topology>
    </subcellularLocation>
</comment>
<evidence type="ECO:0000256" key="2">
    <source>
        <dbReference type="ARBA" id="ARBA00022572"/>
    </source>
</evidence>
<dbReference type="CDD" id="cd00108">
    <property type="entry name" value="KR"/>
    <property type="match status" value="2"/>
</dbReference>
<dbReference type="InterPro" id="IPR038178">
    <property type="entry name" value="Kringle_sf"/>
</dbReference>
<evidence type="ECO:0000256" key="10">
    <source>
        <dbReference type="SAM" id="Phobius"/>
    </source>
</evidence>
<evidence type="ECO:0000256" key="3">
    <source>
        <dbReference type="ARBA" id="ARBA00022692"/>
    </source>
</evidence>
<dbReference type="AlphaFoldDB" id="C3Z0F6"/>
<reference evidence="15" key="1">
    <citation type="journal article" date="2008" name="Nature">
        <title>The amphioxus genome and the evolution of the chordate karyotype.</title>
        <authorList>
            <consortium name="US DOE Joint Genome Institute (JGI-PGF)"/>
            <person name="Putnam N.H."/>
            <person name="Butts T."/>
            <person name="Ferrier D.E.K."/>
            <person name="Furlong R.F."/>
            <person name="Hellsten U."/>
            <person name="Kawashima T."/>
            <person name="Robinson-Rechavi M."/>
            <person name="Shoguchi E."/>
            <person name="Terry A."/>
            <person name="Yu J.-K."/>
            <person name="Benito-Gutierrez E.L."/>
            <person name="Dubchak I."/>
            <person name="Garcia-Fernandez J."/>
            <person name="Gibson-Brown J.J."/>
            <person name="Grigoriev I.V."/>
            <person name="Horton A.C."/>
            <person name="de Jong P.J."/>
            <person name="Jurka J."/>
            <person name="Kapitonov V.V."/>
            <person name="Kohara Y."/>
            <person name="Kuroki Y."/>
            <person name="Lindquist E."/>
            <person name="Lucas S."/>
            <person name="Osoegawa K."/>
            <person name="Pennacchio L.A."/>
            <person name="Salamov A.A."/>
            <person name="Satou Y."/>
            <person name="Sauka-Spengler T."/>
            <person name="Schmutz J."/>
            <person name="Shin-I T."/>
            <person name="Toyoda A."/>
            <person name="Bronner-Fraser M."/>
            <person name="Fujiyama A."/>
            <person name="Holland L.Z."/>
            <person name="Holland P.W.H."/>
            <person name="Satoh N."/>
            <person name="Rokhsar D.S."/>
        </authorList>
    </citation>
    <scope>NUCLEOTIDE SEQUENCE [LARGE SCALE GENOMIC DNA]</scope>
    <source>
        <strain evidence="15">S238N-H82</strain>
        <tissue evidence="15">Testes</tissue>
    </source>
</reference>
<evidence type="ECO:0000259" key="12">
    <source>
        <dbReference type="PROSITE" id="PS50070"/>
    </source>
</evidence>
<dbReference type="PRINTS" id="PR00018">
    <property type="entry name" value="KRINGLE"/>
</dbReference>
<evidence type="ECO:0000256" key="11">
    <source>
        <dbReference type="SAM" id="SignalP"/>
    </source>
</evidence>
<sequence>MTSLVLLWVLCHCLSGALALTGGWVEPDPTWVTPNQWDGDDGVRRVAGYVLDSNFKTIWRRGDDEPTWQLTFDLQTSLTLSRIRMWYQGEEESGDMDVTVRRFAGRTFTEVEHVSRPYKRVDKISLSGVDLTGLLATAQTWRLQFPRGRRREISEIEFLQACSGLERTVCTDGDCDVHEVICDGIVDCDDGSDEQNCDEEMCPNGATISKALVCDGNDDCGDNTDEQNCCERRGRVDCSRGEGASACDNGALFHPATRCNGKDDCGDNSDERNCDCYYLHDRGTSYRGLANRSDSCQFWTYQYPHPHNHTPQAYPRAGLERNYCRNPDGKDRPWCYTNNPLIRAGDLVCQRWDSQSPHSHPYTPQAHPDAGLEENFCRNPDNKERPWCYTTDGTQSWDYCNVMECADPLSLDFIGQDCKEAYTCGELLFREDRLCYCDSDCSFFGDCCQDFEEDSFAAAPPGYHHLKWSCVSGFPDRWSYWMMADCPDGWTDDVTRDQCLKHVDPFNPGDLVYRMPVLKAHKRTTASLIVRKIALERTRTHGLSNKTIPSQNCSETALTFTAEEFRILPNGSVHLLSSNVSCPAEQVAILNTTASICGECVLQHFSNNTQDHTPPTHIRDPYQGWLTLGLVIVSAVAVIVFAVYSVRSGQWEKVAEKLKVQMMACVAFAEAMFVVRVWVPLGVGCAVFAILLHYFLLTIFTSVNALAIDIFLTFGDGLERAKLYQYRLYTCLVPVPVVVVTMIVEFGSSVRVGYGENCWIGNPVASLVAFGIPVLCALLVNTVLVTFALLAIRKSFKIANAALSRSESSKAWVYIRISFLMGFTWILGFIYPYTNSRVIEYIFIVLNASQGLLLALILTITSEVVQKWRSAIRARLSLAEPNQDGGRTTTTGTSRATIGGRTGMAASGTDSATDIPMTTLTDVEENRTRLQPGKERTSAPKARRVTGGRAVAAGRRQSIGGESQVKAGGPGFAEKIPMTTFAVVHVEESTTVETEVKVGGTGSAEEIPMATASVVEEARARLQTHQGSGGTAAACYKQTTAGETVSAADVSLTTLTDVKRNMVHPYNGGHPSAGNQQTTEEEPEAAAGGTDSDINTPMATLANAEK</sequence>
<feature type="disulfide bond" evidence="8">
    <location>
        <begin position="214"/>
        <end position="229"/>
    </location>
</feature>
<feature type="transmembrane region" description="Helical" evidence="10">
    <location>
        <begin position="813"/>
        <end position="833"/>
    </location>
</feature>
<keyword evidence="6 7" id="KW-1015">Disulfide bond</keyword>
<feature type="domain" description="Kringle" evidence="12">
    <location>
        <begin position="349"/>
        <end position="405"/>
    </location>
</feature>
<feature type="signal peptide" evidence="11">
    <location>
        <begin position="1"/>
        <end position="19"/>
    </location>
</feature>
<feature type="disulfide bond" evidence="7">
    <location>
        <begin position="349"/>
        <end position="388"/>
    </location>
</feature>
<dbReference type="InterPro" id="IPR013806">
    <property type="entry name" value="Kringle-like"/>
</dbReference>
<dbReference type="CDD" id="cd15039">
    <property type="entry name" value="7tmB3_Methuselah-like"/>
    <property type="match status" value="1"/>
</dbReference>
<feature type="domain" description="Kringle" evidence="12">
    <location>
        <begin position="277"/>
        <end position="343"/>
    </location>
</feature>
<feature type="transmembrane region" description="Helical" evidence="10">
    <location>
        <begin position="691"/>
        <end position="714"/>
    </location>
</feature>
<dbReference type="PROSITE" id="PS50068">
    <property type="entry name" value="LDLRA_2"/>
    <property type="match status" value="3"/>
</dbReference>
<dbReference type="eggNOG" id="KOG4193">
    <property type="taxonomic scope" value="Eukaryota"/>
</dbReference>
<dbReference type="PROSITE" id="PS50261">
    <property type="entry name" value="G_PROTEIN_RECEP_F2_4"/>
    <property type="match status" value="1"/>
</dbReference>
<feature type="compositionally biased region" description="Polar residues" evidence="9">
    <location>
        <begin position="908"/>
        <end position="921"/>
    </location>
</feature>
<feature type="compositionally biased region" description="Low complexity" evidence="9">
    <location>
        <begin position="947"/>
        <end position="956"/>
    </location>
</feature>
<keyword evidence="3 10" id="KW-0812">Transmembrane</keyword>
<feature type="region of interest" description="Disordered" evidence="9">
    <location>
        <begin position="881"/>
        <end position="971"/>
    </location>
</feature>
<dbReference type="InterPro" id="IPR000832">
    <property type="entry name" value="GPCR_2_secretin-like"/>
</dbReference>
<dbReference type="PROSITE" id="PS50958">
    <property type="entry name" value="SMB_2"/>
    <property type="match status" value="1"/>
</dbReference>
<dbReference type="PRINTS" id="PR00261">
    <property type="entry name" value="LDLRECEPTOR"/>
</dbReference>
<dbReference type="InterPro" id="IPR002172">
    <property type="entry name" value="LDrepeatLR_classA_rpt"/>
</dbReference>
<dbReference type="PROSITE" id="PS00021">
    <property type="entry name" value="KRINGLE_1"/>
    <property type="match status" value="1"/>
</dbReference>
<dbReference type="InterPro" id="IPR018056">
    <property type="entry name" value="Kringle_CS"/>
</dbReference>
<evidence type="ECO:0000256" key="5">
    <source>
        <dbReference type="ARBA" id="ARBA00023136"/>
    </source>
</evidence>
<dbReference type="SMART" id="SM00192">
    <property type="entry name" value="LDLa"/>
    <property type="match status" value="3"/>
</dbReference>
<evidence type="ECO:0000256" key="9">
    <source>
        <dbReference type="SAM" id="MobiDB-lite"/>
    </source>
</evidence>
<evidence type="ECO:0000256" key="6">
    <source>
        <dbReference type="ARBA" id="ARBA00023157"/>
    </source>
</evidence>
<dbReference type="SUPFAM" id="SSF57440">
    <property type="entry name" value="Kringle-like"/>
    <property type="match status" value="2"/>
</dbReference>
<dbReference type="Gene3D" id="4.10.400.10">
    <property type="entry name" value="Low-density Lipoprotein Receptor"/>
    <property type="match status" value="2"/>
</dbReference>
<feature type="disulfide bond" evidence="7">
    <location>
        <begin position="296"/>
        <end position="335"/>
    </location>
</feature>
<dbReference type="CDD" id="cd00112">
    <property type="entry name" value="LDLa"/>
    <property type="match status" value="3"/>
</dbReference>
<feature type="disulfide bond" evidence="8">
    <location>
        <begin position="170"/>
        <end position="188"/>
    </location>
</feature>
<evidence type="ECO:0000256" key="8">
    <source>
        <dbReference type="PROSITE-ProRule" id="PRU00124"/>
    </source>
</evidence>
<evidence type="ECO:0000313" key="15">
    <source>
        <dbReference type="EMBL" id="EEN54004.1"/>
    </source>
</evidence>
<dbReference type="PROSITE" id="PS50070">
    <property type="entry name" value="KRINGLE_2"/>
    <property type="match status" value="2"/>
</dbReference>
<dbReference type="eggNOG" id="KOG3627">
    <property type="taxonomic scope" value="Eukaryota"/>
</dbReference>
<feature type="domain" description="SMB" evidence="14">
    <location>
        <begin position="414"/>
        <end position="459"/>
    </location>
</feature>
<dbReference type="PANTHER" id="PTHR20851">
    <property type="entry name" value="DORSAL INTERACTING PROTEIN 3"/>
    <property type="match status" value="1"/>
</dbReference>
<dbReference type="EMBL" id="GG666568">
    <property type="protein sequence ID" value="EEN54004.1"/>
    <property type="molecule type" value="Genomic_DNA"/>
</dbReference>
<comment type="caution">
    <text evidence="7">Lacks conserved residue(s) required for the propagation of feature annotation.</text>
</comment>
<dbReference type="GO" id="GO:0016020">
    <property type="term" value="C:membrane"/>
    <property type="evidence" value="ECO:0007669"/>
    <property type="project" value="UniProtKB-SubCell"/>
</dbReference>
<protein>
    <recommendedName>
        <fullName evidence="16">G-protein coupled receptors family 2 profile 2 domain-containing protein</fullName>
    </recommendedName>
</protein>
<feature type="disulfide bond" evidence="8">
    <location>
        <begin position="247"/>
        <end position="265"/>
    </location>
</feature>
<feature type="domain" description="G-protein coupled receptors family 2 profile 2" evidence="13">
    <location>
        <begin position="620"/>
        <end position="862"/>
    </location>
</feature>
<feature type="transmembrane region" description="Helical" evidence="10">
    <location>
        <begin position="764"/>
        <end position="792"/>
    </location>
</feature>
<name>C3Z0F6_BRAFL</name>
<feature type="disulfide bond" evidence="8">
    <location>
        <begin position="182"/>
        <end position="197"/>
    </location>
</feature>
<dbReference type="InterPro" id="IPR017981">
    <property type="entry name" value="GPCR_2-like_7TM"/>
</dbReference>
<keyword evidence="4 10" id="KW-1133">Transmembrane helix</keyword>
<feature type="disulfide bond" evidence="7">
    <location>
        <begin position="377"/>
        <end position="400"/>
    </location>
</feature>
<feature type="transmembrane region" description="Helical" evidence="10">
    <location>
        <begin position="726"/>
        <end position="744"/>
    </location>
</feature>
<feature type="transmembrane region" description="Helical" evidence="10">
    <location>
        <begin position="625"/>
        <end position="646"/>
    </location>
</feature>
<evidence type="ECO:0000259" key="14">
    <source>
        <dbReference type="PROSITE" id="PS50958"/>
    </source>
</evidence>
<accession>C3Z0F6</accession>
<keyword evidence="2 7" id="KW-0420">Kringle</keyword>
<feature type="disulfide bond" evidence="8">
    <location>
        <begin position="259"/>
        <end position="274"/>
    </location>
</feature>
<dbReference type="GO" id="GO:0004930">
    <property type="term" value="F:G protein-coupled receptor activity"/>
    <property type="evidence" value="ECO:0007669"/>
    <property type="project" value="InterPro"/>
</dbReference>
<evidence type="ECO:0000256" key="7">
    <source>
        <dbReference type="PROSITE-ProRule" id="PRU00121"/>
    </source>
</evidence>
<dbReference type="GO" id="GO:0007166">
    <property type="term" value="P:cell surface receptor signaling pathway"/>
    <property type="evidence" value="ECO:0007669"/>
    <property type="project" value="InterPro"/>
</dbReference>
<keyword evidence="11" id="KW-0732">Signal</keyword>
<evidence type="ECO:0000256" key="4">
    <source>
        <dbReference type="ARBA" id="ARBA00022989"/>
    </source>
</evidence>
<feature type="transmembrane region" description="Helical" evidence="10">
    <location>
        <begin position="839"/>
        <end position="860"/>
    </location>
</feature>
<organism>
    <name type="scientific">Branchiostoma floridae</name>
    <name type="common">Florida lancelet</name>
    <name type="synonym">Amphioxus</name>
    <dbReference type="NCBI Taxonomy" id="7739"/>
    <lineage>
        <taxon>Eukaryota</taxon>
        <taxon>Metazoa</taxon>
        <taxon>Chordata</taxon>
        <taxon>Cephalochordata</taxon>
        <taxon>Leptocardii</taxon>
        <taxon>Amphioxiformes</taxon>
        <taxon>Branchiostomatidae</taxon>
        <taxon>Branchiostoma</taxon>
    </lineage>
</organism>
<dbReference type="InterPro" id="IPR001212">
    <property type="entry name" value="Somatomedin_B_dom"/>
</dbReference>